<feature type="active site" description="Nucleophile" evidence="7">
    <location>
        <position position="73"/>
    </location>
</feature>
<keyword evidence="5 7" id="KW-0443">Lipid metabolism</keyword>
<keyword evidence="3 7" id="KW-0378">Hydrolase</keyword>
<dbReference type="CDD" id="cd07205">
    <property type="entry name" value="Pat_PNPLA6_PNPLA7_NTE1_like"/>
    <property type="match status" value="1"/>
</dbReference>
<sequence length="738" mass="79746">MRDRRANRSLPCLLLALTALVVLGSTRLEAAAAERPRIGLVLGGGGARGVAHVGVLRFLEEMRIPVDCVAGTSMGSIIGGLYASGMTPSDMDKTLKRIDWPEVFNDGPPRADLPWRTKQEQRRLLTDAAIGVQGGKIQLPQGLLQGQNLLLLLQELALPAAGIHDFDRLKVPYRAVATNIATGNPVVLGSGDLAKAMRASMSIPSALVPVKLDDKLLVDGGVSDNLPIDVVRKLCQPDVIIAVDVGAPLAPTNELTSVLSITNQLTTILTVRNVEQQVKTLGNKDVLIVPDLKDLSSTDFDRSPEAVIIGYDAAQTKRKELSRLSLSVADYQAYIAALPSIPDTDHPVIDFIQIKNNTRLSDQTIASQLRIQPGDRLDPQELNRNLNIIYGMGDFQAVDYSLVKENGKTGLIVEAKERYIGTDTLELGLSFGASLRGESLFSLTAAYTMGQLNSLGGEWRSIAQVGGNIALSTDFYQPLDADQTYFIDPFASYTAYNLTLQNLSQYRVYRTNIGVAVGRNLERWGRLSLGLRYGGGHNDLRIGESDENEGDFDEGGYSIRWGMDTLDNINFPTSGYYSDINFYDSRTALGASDDFSTLSLEAAKAFTWNKASLIPRLRLAGRLSGELGIQDLFPLGGFLNLSGYQTNQLAGQYAALGELIAMYRLDNASAAFTIPIYAGGSLEIGGVWQDISDIDPASLIPAGSLFLGADTPLGPFYLSGGWAKGGNTSLYILLGRQF</sequence>
<dbReference type="PANTHER" id="PTHR14226:SF29">
    <property type="entry name" value="NEUROPATHY TARGET ESTERASE SWS"/>
    <property type="match status" value="1"/>
</dbReference>
<dbReference type="Pfam" id="PF07244">
    <property type="entry name" value="POTRA"/>
    <property type="match status" value="1"/>
</dbReference>
<dbReference type="Pfam" id="PF01734">
    <property type="entry name" value="Patatin"/>
    <property type="match status" value="1"/>
</dbReference>
<feature type="domain" description="PNPLA" evidence="8">
    <location>
        <begin position="40"/>
        <end position="232"/>
    </location>
</feature>
<evidence type="ECO:0000256" key="6">
    <source>
        <dbReference type="ARBA" id="ARBA00023136"/>
    </source>
</evidence>
<evidence type="ECO:0000259" key="8">
    <source>
        <dbReference type="PROSITE" id="PS51635"/>
    </source>
</evidence>
<keyword evidence="4 7" id="KW-0442">Lipid degradation</keyword>
<dbReference type="SUPFAM" id="SSF52151">
    <property type="entry name" value="FabD/lysophospholipase-like"/>
    <property type="match status" value="1"/>
</dbReference>
<evidence type="ECO:0000256" key="2">
    <source>
        <dbReference type="ARBA" id="ARBA00006636"/>
    </source>
</evidence>
<feature type="short sequence motif" description="GXGXXG" evidence="7">
    <location>
        <begin position="44"/>
        <end position="49"/>
    </location>
</feature>
<dbReference type="Gene3D" id="3.40.1090.10">
    <property type="entry name" value="Cytosolic phospholipase A2 catalytic domain"/>
    <property type="match status" value="2"/>
</dbReference>
<dbReference type="Pfam" id="PF01103">
    <property type="entry name" value="Omp85"/>
    <property type="match status" value="1"/>
</dbReference>
<dbReference type="InterPro" id="IPR010827">
    <property type="entry name" value="BamA/TamA_POTRA"/>
</dbReference>
<dbReference type="EMBL" id="SPMZ01000081">
    <property type="protein sequence ID" value="NMQ21223.1"/>
    <property type="molecule type" value="Genomic_DNA"/>
</dbReference>
<proteinExistence type="inferred from homology"/>
<name>A0ABX1TP50_9GAMM</name>
<dbReference type="PROSITE" id="PS51635">
    <property type="entry name" value="PNPLA"/>
    <property type="match status" value="1"/>
</dbReference>
<keyword evidence="10" id="KW-1185">Reference proteome</keyword>
<comment type="similarity">
    <text evidence="2">Belongs to the NTE family.</text>
</comment>
<evidence type="ECO:0000256" key="3">
    <source>
        <dbReference type="ARBA" id="ARBA00022801"/>
    </source>
</evidence>
<evidence type="ECO:0000256" key="1">
    <source>
        <dbReference type="ARBA" id="ARBA00004370"/>
    </source>
</evidence>
<reference evidence="9 10" key="1">
    <citation type="submission" date="2019-03" db="EMBL/GenBank/DDBJ databases">
        <title>Metabolic reconstructions from genomes of highly enriched 'Candidatus Accumulibacter' and 'Candidatus Competibacter' bioreactor populations.</title>
        <authorList>
            <person name="Annavajhala M.K."/>
            <person name="Welles L."/>
            <person name="Abbas B."/>
            <person name="Sorokin D."/>
            <person name="Park H."/>
            <person name="Van Loosdrecht M."/>
            <person name="Chandran K."/>
        </authorList>
    </citation>
    <scope>NUCLEOTIDE SEQUENCE [LARGE SCALE GENOMIC DNA]</scope>
    <source>
        <strain evidence="9 10">SBR_G</strain>
    </source>
</reference>
<feature type="short sequence motif" description="DGA/G" evidence="7">
    <location>
        <begin position="219"/>
        <end position="221"/>
    </location>
</feature>
<evidence type="ECO:0000256" key="7">
    <source>
        <dbReference type="PROSITE-ProRule" id="PRU01161"/>
    </source>
</evidence>
<dbReference type="InterPro" id="IPR002641">
    <property type="entry name" value="PNPLA_dom"/>
</dbReference>
<comment type="subcellular location">
    <subcellularLocation>
        <location evidence="1">Membrane</location>
    </subcellularLocation>
</comment>
<dbReference type="Gene3D" id="2.40.160.50">
    <property type="entry name" value="membrane protein fhac: a member of the omp85/tpsb transporter family"/>
    <property type="match status" value="1"/>
</dbReference>
<gene>
    <name evidence="9" type="ORF">E4P82_19685</name>
</gene>
<feature type="short sequence motif" description="GXSXG" evidence="7">
    <location>
        <begin position="71"/>
        <end position="75"/>
    </location>
</feature>
<organism evidence="9 10">
    <name type="scientific">Candidatus Competibacter phosphatis</name>
    <dbReference type="NCBI Taxonomy" id="221280"/>
    <lineage>
        <taxon>Bacteria</taxon>
        <taxon>Pseudomonadati</taxon>
        <taxon>Pseudomonadota</taxon>
        <taxon>Gammaproteobacteria</taxon>
        <taxon>Candidatus Competibacteraceae</taxon>
        <taxon>Candidatus Competibacter</taxon>
    </lineage>
</organism>
<comment type="caution">
    <text evidence="9">The sequence shown here is derived from an EMBL/GenBank/DDBJ whole genome shotgun (WGS) entry which is preliminary data.</text>
</comment>
<evidence type="ECO:0000256" key="5">
    <source>
        <dbReference type="ARBA" id="ARBA00023098"/>
    </source>
</evidence>
<protein>
    <submittedName>
        <fullName evidence="9">Patatin</fullName>
    </submittedName>
</protein>
<dbReference type="PROSITE" id="PS01237">
    <property type="entry name" value="UPF0028"/>
    <property type="match status" value="1"/>
</dbReference>
<keyword evidence="6" id="KW-0472">Membrane</keyword>
<evidence type="ECO:0000313" key="9">
    <source>
        <dbReference type="EMBL" id="NMQ21223.1"/>
    </source>
</evidence>
<dbReference type="RefSeq" id="WP_169250491.1">
    <property type="nucleotide sequence ID" value="NZ_SPMZ01000081.1"/>
</dbReference>
<dbReference type="Proteomes" id="UP000760480">
    <property type="component" value="Unassembled WGS sequence"/>
</dbReference>
<evidence type="ECO:0000256" key="4">
    <source>
        <dbReference type="ARBA" id="ARBA00022963"/>
    </source>
</evidence>
<evidence type="ECO:0000313" key="10">
    <source>
        <dbReference type="Proteomes" id="UP000760480"/>
    </source>
</evidence>
<dbReference type="InterPro" id="IPR000184">
    <property type="entry name" value="Bac_surfAg_D15"/>
</dbReference>
<dbReference type="PANTHER" id="PTHR14226">
    <property type="entry name" value="NEUROPATHY TARGET ESTERASE/SWISS CHEESE D.MELANOGASTER"/>
    <property type="match status" value="1"/>
</dbReference>
<accession>A0ABX1TP50</accession>
<dbReference type="InterPro" id="IPR050301">
    <property type="entry name" value="NTE"/>
</dbReference>
<dbReference type="InterPro" id="IPR016035">
    <property type="entry name" value="Acyl_Trfase/lysoPLipase"/>
</dbReference>
<feature type="active site" description="Proton acceptor" evidence="7">
    <location>
        <position position="219"/>
    </location>
</feature>
<dbReference type="InterPro" id="IPR001423">
    <property type="entry name" value="LysoPLipase_patatin_CS"/>
</dbReference>
<dbReference type="Gene3D" id="3.10.20.310">
    <property type="entry name" value="membrane protein fhac"/>
    <property type="match status" value="1"/>
</dbReference>